<feature type="transmembrane region" description="Helical" evidence="1">
    <location>
        <begin position="800"/>
        <end position="817"/>
    </location>
</feature>
<proteinExistence type="predicted"/>
<keyword evidence="1" id="KW-0472">Membrane</keyword>
<name>A0A6P1Q0X6_9GAMM</name>
<evidence type="ECO:0000256" key="1">
    <source>
        <dbReference type="SAM" id="Phobius"/>
    </source>
</evidence>
<dbReference type="KEGG" id="mint:C7M51_02197"/>
<keyword evidence="4" id="KW-1185">Reference proteome</keyword>
<reference evidence="3 4" key="1">
    <citation type="submission" date="2018-03" db="EMBL/GenBank/DDBJ databases">
        <title>Pantoea intestinalis SRCM103226 isolated form the mealworm.</title>
        <authorList>
            <person name="Jeong D.-Y."/>
            <person name="Kim J.W."/>
        </authorList>
    </citation>
    <scope>NUCLEOTIDE SEQUENCE [LARGE SCALE GENOMIC DNA]</scope>
    <source>
        <strain evidence="3 4">SRCM103226</strain>
    </source>
</reference>
<accession>A0A6P1Q0X6</accession>
<dbReference type="InterPro" id="IPR048126">
    <property type="entry name" value="Toxin_VasX"/>
</dbReference>
<protein>
    <recommendedName>
        <fullName evidence="2">Toxin VasX N-terminal region domain-containing protein</fullName>
    </recommendedName>
</protein>
<evidence type="ECO:0000259" key="2">
    <source>
        <dbReference type="Pfam" id="PF20249"/>
    </source>
</evidence>
<organism evidence="3 4">
    <name type="scientific">Mixta intestinalis</name>
    <dbReference type="NCBI Taxonomy" id="1615494"/>
    <lineage>
        <taxon>Bacteria</taxon>
        <taxon>Pseudomonadati</taxon>
        <taxon>Pseudomonadota</taxon>
        <taxon>Gammaproteobacteria</taxon>
        <taxon>Enterobacterales</taxon>
        <taxon>Erwiniaceae</taxon>
        <taxon>Mixta</taxon>
    </lineage>
</organism>
<evidence type="ECO:0000313" key="4">
    <source>
        <dbReference type="Proteomes" id="UP000464053"/>
    </source>
</evidence>
<dbReference type="Pfam" id="PF20249">
    <property type="entry name" value="VasX_N"/>
    <property type="match status" value="1"/>
</dbReference>
<dbReference type="RefSeq" id="WP_160621830.1">
    <property type="nucleotide sequence ID" value="NZ_CP028271.1"/>
</dbReference>
<feature type="transmembrane region" description="Helical" evidence="1">
    <location>
        <begin position="772"/>
        <end position="794"/>
    </location>
</feature>
<dbReference type="EMBL" id="CP028271">
    <property type="protein sequence ID" value="QHM71904.1"/>
    <property type="molecule type" value="Genomic_DNA"/>
</dbReference>
<feature type="domain" description="Toxin VasX N-terminal region" evidence="2">
    <location>
        <begin position="7"/>
        <end position="165"/>
    </location>
</feature>
<feature type="transmembrane region" description="Helical" evidence="1">
    <location>
        <begin position="743"/>
        <end position="760"/>
    </location>
</feature>
<dbReference type="OrthoDB" id="6178961at2"/>
<dbReference type="AlphaFoldDB" id="A0A6P1Q0X6"/>
<keyword evidence="1" id="KW-0812">Transmembrane</keyword>
<dbReference type="CDD" id="cd20707">
    <property type="entry name" value="MIX_III"/>
    <property type="match status" value="1"/>
</dbReference>
<dbReference type="Proteomes" id="UP000464053">
    <property type="component" value="Chromosome"/>
</dbReference>
<evidence type="ECO:0000313" key="3">
    <source>
        <dbReference type="EMBL" id="QHM71904.1"/>
    </source>
</evidence>
<dbReference type="InterPro" id="IPR046864">
    <property type="entry name" value="VasX_N"/>
</dbReference>
<dbReference type="NCBIfam" id="NF041559">
    <property type="entry name" value="BTH_I2691_fam"/>
    <property type="match status" value="1"/>
</dbReference>
<gene>
    <name evidence="3" type="ORF">C7M51_02197</name>
</gene>
<sequence>MSTQHGCKFCIRYGLPILPIRPAVIAQDDFLPALPSEIVMPVSVQGETRYTARLLREGFLNIWAESDASWINYYVTGDGYFYPLSERGEVPPDIVAGTRKPCITNPDELAMASLITLPVKPMGMKNGIFWFSWSEFQWTDATRKRHEDAAYRSQYMQSFDMDAWLNNGREEQALPLASLCTTVAEYSSKAGSCDHKTWSPVPFKAMRTLEGLHIIQAADALYAGKGAIVALVDPVAITQELSYLFTRRLTTRFADDPKYSRGITLTSALSGLKQVMTAQFRRDLLSDDEFSVHISQAIGSRIIAGVPMPPDNPEHAAKEAERNRRETFDERFELRVKQRWAEYENYIDRNKEQEFLKELSLAVKKYNNSVITPMTKMYLSWLQSTSLTDYFLHNFDTNNVHSGICYLQSVTDCLEGMQDQAPISRWLHSQMSAEAFSGENYILQAFVFNNEKISNLIQEAVKKSSDINNVPWENLMDAIKDATEDYSKVFSLKMEHYINTISSGFIRLIQRMAWSKPALALVAMVTSSGYGLKTMALTAKRKHFLEAALEQIARMIDFDGSVSQDKLRPHLDKALRKMELDGIPLEETQKRHFMVLVDIKESRRLAALPQKDNLKQIGSILHSAEDITNSIFLRLYHRNMAVLKGISAKYIAGMTAGAVPFWGCMASVIFQGIALKSAAGDKDLLSWEKGTRLGANVIGAFGSSLELAERTLNDLKVLRLKNIVRSSMGADFLKKTMVVLKTGIKYCSWAAVVAIGWDIFNGIDYALQREWGLMTASFISGIGGIMLSGALLGFVLGPLGLAWAVVFIFGSAIYMAFKEGDDIQKWLKSCLWRKAKEGLYTLPEIYPTQAMEIAAFNEAITSKED</sequence>
<keyword evidence="1" id="KW-1133">Transmembrane helix</keyword>
<feature type="transmembrane region" description="Helical" evidence="1">
    <location>
        <begin position="650"/>
        <end position="674"/>
    </location>
</feature>